<proteinExistence type="predicted"/>
<name>B9YD61_9FIRM</name>
<reference evidence="1 2" key="2">
    <citation type="submission" date="2009-02" db="EMBL/GenBank/DDBJ databases">
        <title>Draft genome sequence of Holdemania filiformis DSM 12042.</title>
        <authorList>
            <person name="Sudarsanam P."/>
            <person name="Ley R."/>
            <person name="Guruge J."/>
            <person name="Turnbaugh P.J."/>
            <person name="Mahowald M."/>
            <person name="Liep D."/>
            <person name="Gordon J."/>
        </authorList>
    </citation>
    <scope>NUCLEOTIDE SEQUENCE [LARGE SCALE GENOMIC DNA]</scope>
    <source>
        <strain evidence="1 2">DSM 12042</strain>
    </source>
</reference>
<dbReference type="STRING" id="545696.HOLDEFILI_03777"/>
<evidence type="ECO:0000313" key="1">
    <source>
        <dbReference type="EMBL" id="EEF66071.1"/>
    </source>
</evidence>
<organism evidence="1 2">
    <name type="scientific">Holdemania filiformis DSM 12042</name>
    <dbReference type="NCBI Taxonomy" id="545696"/>
    <lineage>
        <taxon>Bacteria</taxon>
        <taxon>Bacillati</taxon>
        <taxon>Bacillota</taxon>
        <taxon>Erysipelotrichia</taxon>
        <taxon>Erysipelotrichales</taxon>
        <taxon>Erysipelotrichaceae</taxon>
        <taxon>Holdemania</taxon>
    </lineage>
</organism>
<reference evidence="1 2" key="1">
    <citation type="submission" date="2008-12" db="EMBL/GenBank/DDBJ databases">
        <authorList>
            <person name="Fulton L."/>
            <person name="Clifton S."/>
            <person name="Fulton B."/>
            <person name="Xu J."/>
            <person name="Minx P."/>
            <person name="Pepin K.H."/>
            <person name="Johnson M."/>
            <person name="Bhonagiri V."/>
            <person name="Nash W.E."/>
            <person name="Mardis E.R."/>
            <person name="Wilson R.K."/>
        </authorList>
    </citation>
    <scope>NUCLEOTIDE SEQUENCE [LARGE SCALE GENOMIC DNA]</scope>
    <source>
        <strain evidence="1 2">DSM 12042</strain>
    </source>
</reference>
<gene>
    <name evidence="1" type="ORF">HOLDEFILI_03777</name>
</gene>
<protein>
    <submittedName>
        <fullName evidence="1">Uncharacterized protein</fullName>
    </submittedName>
</protein>
<dbReference type="Proteomes" id="UP000005950">
    <property type="component" value="Unassembled WGS sequence"/>
</dbReference>
<evidence type="ECO:0000313" key="2">
    <source>
        <dbReference type="Proteomes" id="UP000005950"/>
    </source>
</evidence>
<dbReference type="HOGENOM" id="CLU_2954264_0_0_9"/>
<accession>B9YD61</accession>
<sequence length="59" mass="6300">MSDGGRVKAAWGAKAKIGGLVGKRRRARVQVLDSGKIAGVIELRASLPEQIGREIPDNF</sequence>
<comment type="caution">
    <text evidence="1">The sequence shown here is derived from an EMBL/GenBank/DDBJ whole genome shotgun (WGS) entry which is preliminary data.</text>
</comment>
<dbReference type="EMBL" id="ACCF01000238">
    <property type="protein sequence ID" value="EEF66071.1"/>
    <property type="molecule type" value="Genomic_DNA"/>
</dbReference>
<dbReference type="AlphaFoldDB" id="B9YD61"/>